<dbReference type="GO" id="GO:0044550">
    <property type="term" value="P:secondary metabolite biosynthetic process"/>
    <property type="evidence" value="ECO:0007669"/>
    <property type="project" value="TreeGrafter"/>
</dbReference>
<organism evidence="4 5">
    <name type="scientific">Capillimicrobium parvum</name>
    <dbReference type="NCBI Taxonomy" id="2884022"/>
    <lineage>
        <taxon>Bacteria</taxon>
        <taxon>Bacillati</taxon>
        <taxon>Actinomycetota</taxon>
        <taxon>Thermoleophilia</taxon>
        <taxon>Solirubrobacterales</taxon>
        <taxon>Capillimicrobiaceae</taxon>
        <taxon>Capillimicrobium</taxon>
    </lineage>
</organism>
<feature type="domain" description="AMP-dependent synthetase/ligase" evidence="2">
    <location>
        <begin position="23"/>
        <end position="376"/>
    </location>
</feature>
<accession>A0A9E6XW75</accession>
<dbReference type="InterPro" id="IPR011957">
    <property type="entry name" value="Benz_CoA_lig"/>
</dbReference>
<keyword evidence="5" id="KW-1185">Reference proteome</keyword>
<dbReference type="PANTHER" id="PTHR43352">
    <property type="entry name" value="ACETYL-COA SYNTHETASE"/>
    <property type="match status" value="1"/>
</dbReference>
<dbReference type="RefSeq" id="WP_259315242.1">
    <property type="nucleotide sequence ID" value="NZ_CP087164.1"/>
</dbReference>
<proteinExistence type="predicted"/>
<dbReference type="NCBIfam" id="TIGR02262">
    <property type="entry name" value="benz_CoA_lig"/>
    <property type="match status" value="1"/>
</dbReference>
<dbReference type="AlphaFoldDB" id="A0A9E6XW75"/>
<dbReference type="Gene3D" id="3.40.50.12780">
    <property type="entry name" value="N-terminal domain of ligase-like"/>
    <property type="match status" value="1"/>
</dbReference>
<dbReference type="InterPro" id="IPR000873">
    <property type="entry name" value="AMP-dep_synth/lig_dom"/>
</dbReference>
<evidence type="ECO:0000259" key="2">
    <source>
        <dbReference type="Pfam" id="PF00501"/>
    </source>
</evidence>
<dbReference type="KEGG" id="sbae:DSM104329_01952"/>
<dbReference type="GO" id="GO:0018858">
    <property type="term" value="F:benzoate-CoA ligase activity"/>
    <property type="evidence" value="ECO:0007669"/>
    <property type="project" value="UniProtKB-EC"/>
</dbReference>
<evidence type="ECO:0000313" key="4">
    <source>
        <dbReference type="EMBL" id="UGS35559.1"/>
    </source>
</evidence>
<dbReference type="Proteomes" id="UP001162834">
    <property type="component" value="Chromosome"/>
</dbReference>
<gene>
    <name evidence="4" type="primary">bclA_2</name>
    <name evidence="4" type="ORF">DSM104329_01952</name>
</gene>
<protein>
    <submittedName>
        <fullName evidence="4">Benzoate--CoA ligase</fullName>
        <ecNumber evidence="4">6.2.1.25</ecNumber>
    </submittedName>
</protein>
<dbReference type="InterPro" id="IPR025110">
    <property type="entry name" value="AMP-bd_C"/>
</dbReference>
<evidence type="ECO:0000256" key="1">
    <source>
        <dbReference type="ARBA" id="ARBA00022598"/>
    </source>
</evidence>
<feature type="domain" description="AMP-binding enzyme C-terminal" evidence="3">
    <location>
        <begin position="427"/>
        <end position="501"/>
    </location>
</feature>
<sequence>MQATLVAPERYNASQVVDRNVDAGRADKVAFRASDATLTYDDLRRQVNRMGRLLRELGVRREDRVLLVLDDTTVFPIAFLAAMRIGAVPVPVSHLDKAANFRHFVEDSYAEVVVTDAACLPRLAEALADHAELRYLARGGEGPGVVELDAGLAAQSDELDPAPTHRDDAGFWLYSSGSTGKPKGVVHLQHDIEVTCETYARQVLDLRADDVTFSTTKLFHAYGLGNGLSFPLWFGATSVLMSGPTRPEPILATLREQQPTVFFSVPALYAAILRDPGADGSLGSVRLCVSAAEALPPTTLSGFRERFGLDIVDGIGSTEMLHIFCSNAPGRIEPGTTGRPVPGYDLRIVDEDGTVLEGPAVGSLEVRGDSCAAYYWHQHEKTKSCMRGDWFTTGDRYERRPDGAYSYVGRSDDMLKVGGLWVSPIDMENELIAHPRVLGVGVVGVTVDGASRVAAYVECDGEGDDALAEELRTWCKERMRRYEYPHVVEFVGDLPRTLNGKVQRFRLREMAAGRR</sequence>
<dbReference type="Gene3D" id="3.30.300.30">
    <property type="match status" value="1"/>
</dbReference>
<keyword evidence="1 4" id="KW-0436">Ligase</keyword>
<evidence type="ECO:0000313" key="5">
    <source>
        <dbReference type="Proteomes" id="UP001162834"/>
    </source>
</evidence>
<dbReference type="Pfam" id="PF00501">
    <property type="entry name" value="AMP-binding"/>
    <property type="match status" value="1"/>
</dbReference>
<dbReference type="GO" id="GO:0005524">
    <property type="term" value="F:ATP binding"/>
    <property type="evidence" value="ECO:0007669"/>
    <property type="project" value="InterPro"/>
</dbReference>
<dbReference type="Pfam" id="PF13193">
    <property type="entry name" value="AMP-binding_C"/>
    <property type="match status" value="1"/>
</dbReference>
<reference evidence="4" key="1">
    <citation type="journal article" date="2022" name="Int. J. Syst. Evol. Microbiol.">
        <title>Pseudomonas aegrilactucae sp. nov. and Pseudomonas morbosilactucae sp. nov., pathogens causing bacterial rot of lettuce in Japan.</title>
        <authorList>
            <person name="Sawada H."/>
            <person name="Fujikawa T."/>
            <person name="Satou M."/>
        </authorList>
    </citation>
    <scope>NUCLEOTIDE SEQUENCE</scope>
    <source>
        <strain evidence="4">0166_1</strain>
    </source>
</reference>
<dbReference type="EC" id="6.2.1.25" evidence="4"/>
<dbReference type="PANTHER" id="PTHR43352:SF1">
    <property type="entry name" value="ANTHRANILATE--COA LIGASE"/>
    <property type="match status" value="1"/>
</dbReference>
<dbReference type="SUPFAM" id="SSF56801">
    <property type="entry name" value="Acetyl-CoA synthetase-like"/>
    <property type="match status" value="1"/>
</dbReference>
<name>A0A9E6XW75_9ACTN</name>
<evidence type="ECO:0000259" key="3">
    <source>
        <dbReference type="Pfam" id="PF13193"/>
    </source>
</evidence>
<dbReference type="InterPro" id="IPR045851">
    <property type="entry name" value="AMP-bd_C_sf"/>
</dbReference>
<dbReference type="EMBL" id="CP087164">
    <property type="protein sequence ID" value="UGS35559.1"/>
    <property type="molecule type" value="Genomic_DNA"/>
</dbReference>
<dbReference type="InterPro" id="IPR042099">
    <property type="entry name" value="ANL_N_sf"/>
</dbReference>